<evidence type="ECO:0008006" key="4">
    <source>
        <dbReference type="Google" id="ProtNLM"/>
    </source>
</evidence>
<organism evidence="2 3">
    <name type="scientific">Pelobates cultripes</name>
    <name type="common">Western spadefoot toad</name>
    <dbReference type="NCBI Taxonomy" id="61616"/>
    <lineage>
        <taxon>Eukaryota</taxon>
        <taxon>Metazoa</taxon>
        <taxon>Chordata</taxon>
        <taxon>Craniata</taxon>
        <taxon>Vertebrata</taxon>
        <taxon>Euteleostomi</taxon>
        <taxon>Amphibia</taxon>
        <taxon>Batrachia</taxon>
        <taxon>Anura</taxon>
        <taxon>Pelobatoidea</taxon>
        <taxon>Pelobatidae</taxon>
        <taxon>Pelobates</taxon>
    </lineage>
</organism>
<evidence type="ECO:0000313" key="3">
    <source>
        <dbReference type="Proteomes" id="UP001295444"/>
    </source>
</evidence>
<sequence length="341" mass="38206">MGGTKKRKEQPTSVASMFRTARDLARPSLSQEALNAHDLGSESDNEEDTDRRQEPLTKADLHNMLKEATAEIKAHTAAELERHISGIKEDLEALNTCATQAESDITLLQSTSSQHGQDIYYLSDKIQYLEDSLEDLNNRSRRNNIRIRGLPEAVDADAILPTLRDLFHTILPDSTEQERDIERAHRALRPLALNPTSPRDVIVRMQHFATKEKIMAATRTSPPKYGASTLAFFQDLAPSTLKKRRDLKPLTMALAKKGLKYRWGHPFKLQVHLGDQDHILHHPAEMEDFAAALGLQLFTGTQAADRYSTAHGGNHRAAQLPRNQAKKRPPPRAENTDPTAT</sequence>
<keyword evidence="3" id="KW-1185">Reference proteome</keyword>
<gene>
    <name evidence="2" type="ORF">PECUL_23A040062</name>
</gene>
<evidence type="ECO:0000313" key="2">
    <source>
        <dbReference type="EMBL" id="CAH2313250.1"/>
    </source>
</evidence>
<dbReference type="InterPro" id="IPR004244">
    <property type="entry name" value="Transposase_22"/>
</dbReference>
<name>A0AAD1WLP6_PELCU</name>
<dbReference type="Proteomes" id="UP001295444">
    <property type="component" value="Chromosome 08"/>
</dbReference>
<protein>
    <recommendedName>
        <fullName evidence="4">L1 transposable element RRM domain-containing protein</fullName>
    </recommendedName>
</protein>
<dbReference type="Gene3D" id="3.30.70.1820">
    <property type="entry name" value="L1 transposable element, RRM domain"/>
    <property type="match status" value="1"/>
</dbReference>
<feature type="region of interest" description="Disordered" evidence="1">
    <location>
        <begin position="307"/>
        <end position="341"/>
    </location>
</feature>
<accession>A0AAD1WLP6</accession>
<proteinExistence type="predicted"/>
<dbReference type="AlphaFoldDB" id="A0AAD1WLP6"/>
<feature type="region of interest" description="Disordered" evidence="1">
    <location>
        <begin position="1"/>
        <end position="59"/>
    </location>
</feature>
<feature type="compositionally biased region" description="Basic and acidic residues" evidence="1">
    <location>
        <begin position="49"/>
        <end position="59"/>
    </location>
</feature>
<evidence type="ECO:0000256" key="1">
    <source>
        <dbReference type="SAM" id="MobiDB-lite"/>
    </source>
</evidence>
<dbReference type="EMBL" id="OW240919">
    <property type="protein sequence ID" value="CAH2313250.1"/>
    <property type="molecule type" value="Genomic_DNA"/>
</dbReference>
<dbReference type="PANTHER" id="PTHR11505">
    <property type="entry name" value="L1 TRANSPOSABLE ELEMENT-RELATED"/>
    <property type="match status" value="1"/>
</dbReference>
<reference evidence="2" key="1">
    <citation type="submission" date="2022-03" db="EMBL/GenBank/DDBJ databases">
        <authorList>
            <person name="Alioto T."/>
            <person name="Alioto T."/>
            <person name="Gomez Garrido J."/>
        </authorList>
    </citation>
    <scope>NUCLEOTIDE SEQUENCE</scope>
</reference>